<reference evidence="2 3" key="1">
    <citation type="journal article" date="2016" name="Nat. Commun.">
        <title>Thousands of microbial genomes shed light on interconnected biogeochemical processes in an aquifer system.</title>
        <authorList>
            <person name="Anantharaman K."/>
            <person name="Brown C.T."/>
            <person name="Hug L.A."/>
            <person name="Sharon I."/>
            <person name="Castelle C.J."/>
            <person name="Probst A.J."/>
            <person name="Thomas B.C."/>
            <person name="Singh A."/>
            <person name="Wilkins M.J."/>
            <person name="Karaoz U."/>
            <person name="Brodie E.L."/>
            <person name="Williams K.H."/>
            <person name="Hubbard S.S."/>
            <person name="Banfield J.F."/>
        </authorList>
    </citation>
    <scope>NUCLEOTIDE SEQUENCE [LARGE SCALE GENOMIC DNA]</scope>
</reference>
<keyword evidence="1" id="KW-0472">Membrane</keyword>
<accession>A0A1F6DDD8</accession>
<sequence length="175" mass="19240">MRAHESIHDTRYTIHDTRGFTLLLAALISSVVLSLGISVFDIARKQIILSSIGRESQFAFYAADTGLECALYWDIRWNYFSTTTPTDVVSPQPQCATKPLNASGRPSPPAPNTYAMDFQFEPNGKCAIVKVEKCATGCDDSPNVHTVISSDGYNTACASIPTSLRVLQRSVELRY</sequence>
<feature type="transmembrane region" description="Helical" evidence="1">
    <location>
        <begin position="20"/>
        <end position="40"/>
    </location>
</feature>
<evidence type="ECO:0000256" key="1">
    <source>
        <dbReference type="SAM" id="Phobius"/>
    </source>
</evidence>
<evidence type="ECO:0008006" key="4">
    <source>
        <dbReference type="Google" id="ProtNLM"/>
    </source>
</evidence>
<keyword evidence="1" id="KW-1133">Transmembrane helix</keyword>
<evidence type="ECO:0000313" key="3">
    <source>
        <dbReference type="Proteomes" id="UP000178042"/>
    </source>
</evidence>
<organism evidence="2 3">
    <name type="scientific">Candidatus Kaiserbacteria bacterium RIFCSPHIGHO2_02_FULL_49_16</name>
    <dbReference type="NCBI Taxonomy" id="1798490"/>
    <lineage>
        <taxon>Bacteria</taxon>
        <taxon>Candidatus Kaiseribacteriota</taxon>
    </lineage>
</organism>
<dbReference type="EMBL" id="MFLD01000026">
    <property type="protein sequence ID" value="OGG59443.1"/>
    <property type="molecule type" value="Genomic_DNA"/>
</dbReference>
<dbReference type="Proteomes" id="UP000178042">
    <property type="component" value="Unassembled WGS sequence"/>
</dbReference>
<keyword evidence="1" id="KW-0812">Transmembrane</keyword>
<name>A0A1F6DDD8_9BACT</name>
<proteinExistence type="predicted"/>
<comment type="caution">
    <text evidence="2">The sequence shown here is derived from an EMBL/GenBank/DDBJ whole genome shotgun (WGS) entry which is preliminary data.</text>
</comment>
<protein>
    <recommendedName>
        <fullName evidence="4">Type 4 fimbrial biogenesis protein PilX N-terminal domain-containing protein</fullName>
    </recommendedName>
</protein>
<gene>
    <name evidence="2" type="ORF">A3C86_00610</name>
</gene>
<evidence type="ECO:0000313" key="2">
    <source>
        <dbReference type="EMBL" id="OGG59443.1"/>
    </source>
</evidence>
<dbReference type="AlphaFoldDB" id="A0A1F6DDD8"/>